<keyword evidence="1" id="KW-0433">Leucine-rich repeat</keyword>
<dbReference type="GO" id="GO:0005737">
    <property type="term" value="C:cytoplasm"/>
    <property type="evidence" value="ECO:0007669"/>
    <property type="project" value="TreeGrafter"/>
</dbReference>
<evidence type="ECO:0000259" key="4">
    <source>
        <dbReference type="Pfam" id="PF25344"/>
    </source>
</evidence>
<sequence length="419" mass="47348">MRVKCQVEVVNRNVASQGMRGGCGKAAQATLFLARKPGDVVFLMYCTARDKQGVKYKVKENIKQIFGKFLSDGKATIRLNEPMVDLCIKKADPIELKRILNALAMAHKGQALSGQSVLSSMAPAKTKHIETPKTKMNISTRKDYPTTTSFPTKLEKLKVNDCQLVKVDSRILALKYLTSLDLSSNKIKIIPEAISEMQSLAELVLSHNLLTELPNVCKKSSMLCTTLRTLHLDNNNLSSLPHCICLLSELWQLQLSHNKLKELPKEIGNLSKLKRFGASHNLLTYLPYSFTNLRLEKLDLFMNNFGDHDRPLKTNGGSICKIISLKESCARVVRRKRMFFNNKELYSHVIIRYLRCGKQCPCTTYCFESYVYFMVDFDLKQICENLVGLDSSGRTNVMVEAVICSHECMAKYLGRGLFL</sequence>
<dbReference type="AlphaFoldDB" id="A0A6F9DBY7"/>
<keyword evidence="3" id="KW-0539">Nucleus</keyword>
<dbReference type="Pfam" id="PF13855">
    <property type="entry name" value="LRR_8"/>
    <property type="match status" value="1"/>
</dbReference>
<dbReference type="Pfam" id="PF00560">
    <property type="entry name" value="LRR_1"/>
    <property type="match status" value="1"/>
</dbReference>
<evidence type="ECO:0000313" key="5">
    <source>
        <dbReference type="EMBL" id="CAB3245116.1"/>
    </source>
</evidence>
<dbReference type="PROSITE" id="PS51450">
    <property type="entry name" value="LRR"/>
    <property type="match status" value="3"/>
</dbReference>
<dbReference type="Pfam" id="PF25344">
    <property type="entry name" value="PH_LRR1"/>
    <property type="match status" value="1"/>
</dbReference>
<protein>
    <submittedName>
        <fullName evidence="5">Leucine-rich repeat protein 1-like</fullName>
    </submittedName>
</protein>
<feature type="domain" description="PIF1/LRR1 pleckstrin homology" evidence="4">
    <location>
        <begin position="1"/>
        <end position="113"/>
    </location>
</feature>
<dbReference type="InterPro" id="IPR057437">
    <property type="entry name" value="PIF1/LRR1_PH"/>
</dbReference>
<evidence type="ECO:0000256" key="1">
    <source>
        <dbReference type="ARBA" id="ARBA00022614"/>
    </source>
</evidence>
<dbReference type="Gene3D" id="3.80.10.10">
    <property type="entry name" value="Ribonuclease Inhibitor"/>
    <property type="match status" value="2"/>
</dbReference>
<accession>A0A6F9DBY7</accession>
<keyword evidence="2" id="KW-0677">Repeat</keyword>
<dbReference type="InterPro" id="IPR032675">
    <property type="entry name" value="LRR_dom_sf"/>
</dbReference>
<reference evidence="5" key="1">
    <citation type="submission" date="2020-04" db="EMBL/GenBank/DDBJ databases">
        <authorList>
            <person name="Neveu A P."/>
        </authorList>
    </citation>
    <scope>NUCLEOTIDE SEQUENCE</scope>
    <source>
        <tissue evidence="5">Whole embryo</tissue>
    </source>
</reference>
<dbReference type="InterPro" id="IPR003591">
    <property type="entry name" value="Leu-rich_rpt_typical-subtyp"/>
</dbReference>
<dbReference type="InterPro" id="IPR001611">
    <property type="entry name" value="Leu-rich_rpt"/>
</dbReference>
<gene>
    <name evidence="5" type="primary">Fbxl18</name>
</gene>
<dbReference type="EMBL" id="LR785102">
    <property type="protein sequence ID" value="CAB3245116.1"/>
    <property type="molecule type" value="mRNA"/>
</dbReference>
<dbReference type="SUPFAM" id="SSF52058">
    <property type="entry name" value="L domain-like"/>
    <property type="match status" value="1"/>
</dbReference>
<organism evidence="5">
    <name type="scientific">Phallusia mammillata</name>
    <dbReference type="NCBI Taxonomy" id="59560"/>
    <lineage>
        <taxon>Eukaryota</taxon>
        <taxon>Metazoa</taxon>
        <taxon>Chordata</taxon>
        <taxon>Tunicata</taxon>
        <taxon>Ascidiacea</taxon>
        <taxon>Phlebobranchia</taxon>
        <taxon>Ascidiidae</taxon>
        <taxon>Phallusia</taxon>
    </lineage>
</organism>
<dbReference type="PANTHER" id="PTHR48051">
    <property type="match status" value="1"/>
</dbReference>
<name>A0A6F9DBY7_9ASCI</name>
<dbReference type="PANTHER" id="PTHR48051:SF52">
    <property type="entry name" value="LEUCINE-RICH REPEAT PROTEIN 1"/>
    <property type="match status" value="1"/>
</dbReference>
<proteinExistence type="evidence at transcript level"/>
<evidence type="ECO:0000256" key="2">
    <source>
        <dbReference type="ARBA" id="ARBA00022737"/>
    </source>
</evidence>
<dbReference type="SMART" id="SM00364">
    <property type="entry name" value="LRR_BAC"/>
    <property type="match status" value="5"/>
</dbReference>
<evidence type="ECO:0000256" key="3">
    <source>
        <dbReference type="ARBA" id="ARBA00023242"/>
    </source>
</evidence>
<dbReference type="SMART" id="SM00369">
    <property type="entry name" value="LRR_TYP"/>
    <property type="match status" value="5"/>
</dbReference>
<dbReference type="InterPro" id="IPR050216">
    <property type="entry name" value="LRR_domain-containing"/>
</dbReference>